<dbReference type="GeneID" id="69517341"/>
<dbReference type="RefSeq" id="WP_010887738.1">
    <property type="nucleotide sequence ID" value="NC_001263.1"/>
</dbReference>
<dbReference type="HOGENOM" id="CLU_2648498_0_0_0"/>
<dbReference type="PATRIC" id="fig|243230.17.peg.1291"/>
<sequence length="76" mass="8613">MNDRPLSSGEQTAIILAAFVVSPLLLLVLWFWWRDTSPQRAKGVADIAKWFVLAWLILFGLILASGLIAQFSRLWN</sequence>
<feature type="transmembrane region" description="Helical" evidence="1">
    <location>
        <begin position="53"/>
        <end position="71"/>
    </location>
</feature>
<dbReference type="Proteomes" id="UP000002524">
    <property type="component" value="Chromosome 1"/>
</dbReference>
<reference evidence="2 3" key="1">
    <citation type="journal article" date="1999" name="Science">
        <title>Genome sequence of the radioresistant bacterium Deinococcus radiodurans R1.</title>
        <authorList>
            <person name="White O."/>
            <person name="Eisen J.A."/>
            <person name="Heidelberg J.F."/>
            <person name="Hickey E.K."/>
            <person name="Peterson J.D."/>
            <person name="Dodson R.J."/>
            <person name="Haft D.H."/>
            <person name="Gwinn M.L."/>
            <person name="Nelson W.C."/>
            <person name="Richardson D.L."/>
            <person name="Moffat K.S."/>
            <person name="Qin H."/>
            <person name="Jiang L."/>
            <person name="Pamphile W."/>
            <person name="Crosby M."/>
            <person name="Shen M."/>
            <person name="Vamathevan J.J."/>
            <person name="Lam P."/>
            <person name="McDonald L."/>
            <person name="Utterback T."/>
            <person name="Zalewski C."/>
            <person name="Makarova K.S."/>
            <person name="Aravind L."/>
            <person name="Daly M.J."/>
            <person name="Minton K.W."/>
            <person name="Fleischmann R.D."/>
            <person name="Ketchum K.A."/>
            <person name="Nelson K.E."/>
            <person name="Salzberg S."/>
            <person name="Smith H.O."/>
            <person name="Venter J.C."/>
            <person name="Fraser C.M."/>
        </authorList>
    </citation>
    <scope>NUCLEOTIDE SEQUENCE [LARGE SCALE GENOMIC DNA]</scope>
    <source>
        <strain evidence="3">ATCC 13939 / DSM 20539 / JCM 16871 / LMG 4051 / NBRC 15346 / NCIMB 9279 / R1 / VKM B-1422</strain>
    </source>
</reference>
<keyword evidence="1" id="KW-0472">Membrane</keyword>
<evidence type="ECO:0000256" key="1">
    <source>
        <dbReference type="SAM" id="Phobius"/>
    </source>
</evidence>
<dbReference type="STRING" id="243230.DR_1095"/>
<evidence type="ECO:0000313" key="2">
    <source>
        <dbReference type="EMBL" id="AAF10671.1"/>
    </source>
</evidence>
<keyword evidence="1" id="KW-1133">Transmembrane helix</keyword>
<keyword evidence="3" id="KW-1185">Reference proteome</keyword>
<name>Q9RVD4_DEIRA</name>
<accession>Q9RVD4</accession>
<dbReference type="InParanoid" id="Q9RVD4"/>
<dbReference type="EMBL" id="AE000513">
    <property type="protein sequence ID" value="AAF10671.1"/>
    <property type="molecule type" value="Genomic_DNA"/>
</dbReference>
<keyword evidence="1" id="KW-0812">Transmembrane</keyword>
<dbReference type="EnsemblBacteria" id="AAF10671">
    <property type="protein sequence ID" value="AAF10671"/>
    <property type="gene ID" value="DR_1095"/>
</dbReference>
<dbReference type="PIR" id="G75438">
    <property type="entry name" value="G75438"/>
</dbReference>
<evidence type="ECO:0000313" key="3">
    <source>
        <dbReference type="Proteomes" id="UP000002524"/>
    </source>
</evidence>
<gene>
    <name evidence="2" type="ordered locus">DR_1095</name>
</gene>
<protein>
    <submittedName>
        <fullName evidence="2">Uncharacterized protein</fullName>
    </submittedName>
</protein>
<dbReference type="AlphaFoldDB" id="Q9RVD4"/>
<proteinExistence type="predicted"/>
<dbReference type="PaxDb" id="243230-DR_1095"/>
<dbReference type="KEGG" id="dra:DR_1095"/>
<organism evidence="2 3">
    <name type="scientific">Deinococcus radiodurans (strain ATCC 13939 / DSM 20539 / JCM 16871 / CCUG 27074 / LMG 4051 / NBRC 15346 / NCIMB 9279 / VKM B-1422 / R1)</name>
    <dbReference type="NCBI Taxonomy" id="243230"/>
    <lineage>
        <taxon>Bacteria</taxon>
        <taxon>Thermotogati</taxon>
        <taxon>Deinococcota</taxon>
        <taxon>Deinococci</taxon>
        <taxon>Deinococcales</taxon>
        <taxon>Deinococcaceae</taxon>
        <taxon>Deinococcus</taxon>
    </lineage>
</organism>
<feature type="transmembrane region" description="Helical" evidence="1">
    <location>
        <begin position="12"/>
        <end position="33"/>
    </location>
</feature>